<dbReference type="EMBL" id="JACYXT010000025">
    <property type="protein sequence ID" value="MBD9729353.1"/>
    <property type="molecule type" value="Genomic_DNA"/>
</dbReference>
<evidence type="ECO:0000313" key="4">
    <source>
        <dbReference type="Proteomes" id="UP001282474"/>
    </source>
</evidence>
<dbReference type="AlphaFoldDB" id="A0A927LHX6"/>
<evidence type="ECO:0000313" key="2">
    <source>
        <dbReference type="EMBL" id="MDX3043234.1"/>
    </source>
</evidence>
<protein>
    <submittedName>
        <fullName evidence="1">Uncharacterized protein</fullName>
    </submittedName>
</protein>
<dbReference type="RefSeq" id="WP_159041017.1">
    <property type="nucleotide sequence ID" value="NZ_JABXWF010000039.1"/>
</dbReference>
<proteinExistence type="predicted"/>
<dbReference type="Proteomes" id="UP000661025">
    <property type="component" value="Unassembled WGS sequence"/>
</dbReference>
<evidence type="ECO:0000313" key="3">
    <source>
        <dbReference type="Proteomes" id="UP000661025"/>
    </source>
</evidence>
<keyword evidence="4" id="KW-1185">Reference proteome</keyword>
<comment type="caution">
    <text evidence="1">The sequence shown here is derived from an EMBL/GenBank/DDBJ whole genome shotgun (WGS) entry which is preliminary data.</text>
</comment>
<accession>A0A927LHX6</accession>
<reference evidence="2 4" key="2">
    <citation type="journal article" date="2023" name="Microb. Genom.">
        <title>Mesoterricola silvestris gen. nov., sp. nov., Mesoterricola sediminis sp. nov., Geothrix oryzae sp. nov., Geothrix edaphica sp. nov., Geothrix rubra sp. nov., and Geothrix limicola sp. nov., six novel members of Acidobacteriota isolated from soils.</title>
        <authorList>
            <person name="Weisberg A.J."/>
            <person name="Pearce E."/>
            <person name="Kramer C.G."/>
            <person name="Chang J.H."/>
            <person name="Clarke C.R."/>
        </authorList>
    </citation>
    <scope>NUCLEOTIDE SEQUENCE [LARGE SCALE GENOMIC DNA]</scope>
    <source>
        <strain evidence="2 4">NE20-4-1</strain>
    </source>
</reference>
<evidence type="ECO:0000313" key="1">
    <source>
        <dbReference type="EMBL" id="MBD9729353.1"/>
    </source>
</evidence>
<name>A0A927LHX6_9ACTN</name>
<sequence length="47" mass="5255">MSERVEEFREIDMAVFGMVPVGVAPLLRLAGADDEDDEFLTIVRSID</sequence>
<dbReference type="EMBL" id="JARAWJ010000048">
    <property type="protein sequence ID" value="MDX3043234.1"/>
    <property type="molecule type" value="Genomic_DNA"/>
</dbReference>
<reference evidence="1" key="1">
    <citation type="submission" date="2020-09" db="EMBL/GenBank/DDBJ databases">
        <title>Streptomyces canutascabiei sp. nov., which causes potato common scab and is distributed across the world.</title>
        <authorList>
            <person name="Nguyen H.P."/>
            <person name="Weisberg A.J."/>
            <person name="Chang J.H."/>
            <person name="Clarke C.R."/>
        </authorList>
    </citation>
    <scope>NUCLEOTIDE SEQUENCE</scope>
    <source>
        <strain evidence="1">ID-01-6.2a</strain>
    </source>
</reference>
<dbReference type="Proteomes" id="UP001282474">
    <property type="component" value="Unassembled WGS sequence"/>
</dbReference>
<gene>
    <name evidence="1" type="ORF">IHE70_40455</name>
    <name evidence="2" type="ORF">PV383_39610</name>
</gene>
<organism evidence="1 3">
    <name type="scientific">Streptomyces caniscabiei</name>
    <dbReference type="NCBI Taxonomy" id="2746961"/>
    <lineage>
        <taxon>Bacteria</taxon>
        <taxon>Bacillati</taxon>
        <taxon>Actinomycetota</taxon>
        <taxon>Actinomycetes</taxon>
        <taxon>Kitasatosporales</taxon>
        <taxon>Streptomycetaceae</taxon>
        <taxon>Streptomyces</taxon>
    </lineage>
</organism>